<protein>
    <submittedName>
        <fullName evidence="1">Uncharacterized protein</fullName>
    </submittedName>
</protein>
<organism evidence="1 2">
    <name type="scientific">Symbiodinium necroappetens</name>
    <dbReference type="NCBI Taxonomy" id="1628268"/>
    <lineage>
        <taxon>Eukaryota</taxon>
        <taxon>Sar</taxon>
        <taxon>Alveolata</taxon>
        <taxon>Dinophyceae</taxon>
        <taxon>Suessiales</taxon>
        <taxon>Symbiodiniaceae</taxon>
        <taxon>Symbiodinium</taxon>
    </lineage>
</organism>
<dbReference type="AlphaFoldDB" id="A0A812VR79"/>
<dbReference type="EMBL" id="CAJNJA010030734">
    <property type="protein sequence ID" value="CAE7647921.1"/>
    <property type="molecule type" value="Genomic_DNA"/>
</dbReference>
<name>A0A812VR79_9DINO</name>
<reference evidence="1" key="1">
    <citation type="submission" date="2021-02" db="EMBL/GenBank/DDBJ databases">
        <authorList>
            <person name="Dougan E. K."/>
            <person name="Rhodes N."/>
            <person name="Thang M."/>
            <person name="Chan C."/>
        </authorList>
    </citation>
    <scope>NUCLEOTIDE SEQUENCE</scope>
</reference>
<evidence type="ECO:0000313" key="2">
    <source>
        <dbReference type="Proteomes" id="UP000601435"/>
    </source>
</evidence>
<proteinExistence type="predicted"/>
<comment type="caution">
    <text evidence="1">The sequence shown here is derived from an EMBL/GenBank/DDBJ whole genome shotgun (WGS) entry which is preliminary data.</text>
</comment>
<sequence>MPAVAVMLPGLMPHDCFSPTGSPTDSEDSDRIQIAGSCQSTTAKREWRLEGSPTFGTAETVPGLSSLLSSVGLSSYETAAEAWCHQMGAAHLTELAEEDNLKSFGEALGSKGGFSDSAQKRLSNALKRVAASPQRACAAITGLYKSSFLPAAEQQAKLFSHCNL</sequence>
<dbReference type="Proteomes" id="UP000601435">
    <property type="component" value="Unassembled WGS sequence"/>
</dbReference>
<evidence type="ECO:0000313" key="1">
    <source>
        <dbReference type="EMBL" id="CAE7647921.1"/>
    </source>
</evidence>
<dbReference type="OrthoDB" id="448351at2759"/>
<keyword evidence="2" id="KW-1185">Reference proteome</keyword>
<accession>A0A812VR79</accession>
<gene>
    <name evidence="1" type="ORF">SNEC2469_LOCUS18311</name>
</gene>